<dbReference type="STRING" id="1505725.GA0061074_11920"/>
<accession>A0A1C4C1H3</accession>
<name>A0A1C4C1H3_9LACO</name>
<reference evidence="2" key="1">
    <citation type="submission" date="2016-08" db="EMBL/GenBank/DDBJ databases">
        <authorList>
            <person name="Varghese N."/>
            <person name="Submissions Spin"/>
        </authorList>
    </citation>
    <scope>NUCLEOTIDE SEQUENCE [LARGE SCALE GENOMIC DNA]</scope>
    <source>
        <strain evidence="2">R-53094</strain>
    </source>
</reference>
<sequence length="58" mass="6739">MKIYKNQKITGHKHSVNDPYGLVDQLFAVLESTDDEMKHEKVRSFMDSFLDYLSDTGD</sequence>
<dbReference type="RefSeq" id="WP_159426670.1">
    <property type="nucleotide sequence ID" value="NZ_BJEE01000001.1"/>
</dbReference>
<gene>
    <name evidence="1" type="ORF">GA0061074_11920</name>
</gene>
<proteinExistence type="predicted"/>
<protein>
    <submittedName>
        <fullName evidence="1">Uncharacterized protein</fullName>
    </submittedName>
</protein>
<organism evidence="1 2">
    <name type="scientific">Weissella bombi</name>
    <dbReference type="NCBI Taxonomy" id="1505725"/>
    <lineage>
        <taxon>Bacteria</taxon>
        <taxon>Bacillati</taxon>
        <taxon>Bacillota</taxon>
        <taxon>Bacilli</taxon>
        <taxon>Lactobacillales</taxon>
        <taxon>Lactobacillaceae</taxon>
        <taxon>Weissella</taxon>
    </lineage>
</organism>
<keyword evidence="2" id="KW-1185">Reference proteome</keyword>
<evidence type="ECO:0000313" key="1">
    <source>
        <dbReference type="EMBL" id="SCC12882.1"/>
    </source>
</evidence>
<evidence type="ECO:0000313" key="2">
    <source>
        <dbReference type="Proteomes" id="UP000199268"/>
    </source>
</evidence>
<dbReference type="Proteomes" id="UP000199268">
    <property type="component" value="Unassembled WGS sequence"/>
</dbReference>
<dbReference type="AlphaFoldDB" id="A0A1C4C1H3"/>
<dbReference type="EMBL" id="FMAO01000019">
    <property type="protein sequence ID" value="SCC12882.1"/>
    <property type="molecule type" value="Genomic_DNA"/>
</dbReference>